<dbReference type="InterPro" id="IPR015943">
    <property type="entry name" value="WD40/YVTN_repeat-like_dom_sf"/>
</dbReference>
<protein>
    <recommendedName>
        <fullName evidence="1">Pyrrolo-quinoline quinone repeat domain-containing protein</fullName>
    </recommendedName>
</protein>
<dbReference type="Proteomes" id="UP000464378">
    <property type="component" value="Chromosome"/>
</dbReference>
<dbReference type="KEGG" id="tim:GMBLW1_49440"/>
<feature type="domain" description="Pyrrolo-quinoline quinone repeat" evidence="1">
    <location>
        <begin position="87"/>
        <end position="335"/>
    </location>
</feature>
<dbReference type="InterPro" id="IPR002372">
    <property type="entry name" value="PQQ_rpt_dom"/>
</dbReference>
<keyword evidence="2" id="KW-0418">Kinase</keyword>
<name>A0A6C2YT89_9BACT</name>
<proteinExistence type="predicted"/>
<dbReference type="GO" id="GO:0004674">
    <property type="term" value="F:protein serine/threonine kinase activity"/>
    <property type="evidence" value="ECO:0007669"/>
    <property type="project" value="UniProtKB-KW"/>
</dbReference>
<dbReference type="EMBL" id="LR586016">
    <property type="protein sequence ID" value="VIP04249.1"/>
    <property type="molecule type" value="Genomic_DNA"/>
</dbReference>
<dbReference type="InterPro" id="IPR011047">
    <property type="entry name" value="Quinoprotein_ADH-like_sf"/>
</dbReference>
<evidence type="ECO:0000313" key="2">
    <source>
        <dbReference type="EMBL" id="VIP04249.1"/>
    </source>
</evidence>
<dbReference type="Gene3D" id="2.130.10.10">
    <property type="entry name" value="YVTN repeat-like/Quinoprotein amine dehydrogenase"/>
    <property type="match status" value="1"/>
</dbReference>
<gene>
    <name evidence="2" type="ORF">GMBLW1_49440</name>
</gene>
<evidence type="ECO:0000313" key="3">
    <source>
        <dbReference type="Proteomes" id="UP000464378"/>
    </source>
</evidence>
<reference evidence="2" key="1">
    <citation type="submission" date="2019-04" db="EMBL/GenBank/DDBJ databases">
        <authorList>
            <consortium name="Science for Life Laboratories"/>
        </authorList>
    </citation>
    <scope>NUCLEOTIDE SEQUENCE</scope>
    <source>
        <strain evidence="2">MBLW1</strain>
    </source>
</reference>
<evidence type="ECO:0000259" key="1">
    <source>
        <dbReference type="Pfam" id="PF13360"/>
    </source>
</evidence>
<dbReference type="AlphaFoldDB" id="A0A6C2YT89"/>
<sequence length="408" mass="43932">MTRWAWGWMALLPMMLIAADWPQWRGPNLDGVAQDGTYPTEWDGTKGTNIAWKMPLPGAGNSSPVIVGEDLFLTATSGAKHGELHLLCYARGDGKLRWQTDFTATPADAPFKMFPPERGHAASTVAVSGNSVVALFGTGDLVCVDRTGKPIWMRSLTSEYGVIRNDYGIAASPIITDGKVIVQIDHLEGSYLLAADLATGKTVWRAVRSGIFDNWSTPVPAMVGGSKQVIVLGTGKIIGYDVATGAVKWTIPGLERLCSCTPILRGDRLFAVSGPAGATLAIDLSAAPTPKILWESKKTGPFVPSAIVVGEHYFFSNDQATAYCMDLKTGEEKWRERLGSGRMRPSPVATRDAIYFTALDGVTTVIPTTGEFDVLAKNPLGEEVAASFALVDGAIYIRGDKHLWCIRK</sequence>
<organism evidence="2">
    <name type="scientific">Tuwongella immobilis</name>
    <dbReference type="NCBI Taxonomy" id="692036"/>
    <lineage>
        <taxon>Bacteria</taxon>
        <taxon>Pseudomonadati</taxon>
        <taxon>Planctomycetota</taxon>
        <taxon>Planctomycetia</taxon>
        <taxon>Gemmatales</taxon>
        <taxon>Gemmataceae</taxon>
        <taxon>Tuwongella</taxon>
    </lineage>
</organism>
<keyword evidence="2" id="KW-0723">Serine/threonine-protein kinase</keyword>
<accession>A0A6C2YT89</accession>
<keyword evidence="2" id="KW-0808">Transferase</keyword>
<dbReference type="Pfam" id="PF13360">
    <property type="entry name" value="PQQ_2"/>
    <property type="match status" value="1"/>
</dbReference>
<dbReference type="EMBL" id="LR593887">
    <property type="protein sequence ID" value="VTS05861.1"/>
    <property type="molecule type" value="Genomic_DNA"/>
</dbReference>
<keyword evidence="3" id="KW-1185">Reference proteome</keyword>
<dbReference type="InParanoid" id="A0A6C2YT89"/>
<dbReference type="RefSeq" id="WP_162659353.1">
    <property type="nucleotide sequence ID" value="NZ_LR593887.1"/>
</dbReference>
<dbReference type="PANTHER" id="PTHR34512:SF30">
    <property type="entry name" value="OUTER MEMBRANE PROTEIN ASSEMBLY FACTOR BAMB"/>
    <property type="match status" value="1"/>
</dbReference>
<dbReference type="PANTHER" id="PTHR34512">
    <property type="entry name" value="CELL SURFACE PROTEIN"/>
    <property type="match status" value="1"/>
</dbReference>
<dbReference type="SUPFAM" id="SSF50998">
    <property type="entry name" value="Quinoprotein alcohol dehydrogenase-like"/>
    <property type="match status" value="1"/>
</dbReference>